<dbReference type="RefSeq" id="WP_073154720.1">
    <property type="nucleotide sequence ID" value="NZ_FQVL01000005.1"/>
</dbReference>
<dbReference type="STRING" id="112248.SAMN05444392_105100"/>
<dbReference type="EMBL" id="FQVL01000005">
    <property type="protein sequence ID" value="SHE95197.1"/>
    <property type="molecule type" value="Genomic_DNA"/>
</dbReference>
<evidence type="ECO:0000313" key="2">
    <source>
        <dbReference type="Proteomes" id="UP000184476"/>
    </source>
</evidence>
<gene>
    <name evidence="1" type="ORF">SAMN05444392_105100</name>
</gene>
<evidence type="ECO:0000313" key="1">
    <source>
        <dbReference type="EMBL" id="SHE95197.1"/>
    </source>
</evidence>
<accession>A0A1M4XNM5</accession>
<protein>
    <submittedName>
        <fullName evidence="1">Uncharacterized protein</fullName>
    </submittedName>
</protein>
<dbReference type="Proteomes" id="UP000184476">
    <property type="component" value="Unassembled WGS sequence"/>
</dbReference>
<sequence length="71" mass="8210">MFQLKPNIDKQIDTFDCVECGSKKSVTVRDNRGYCQTIGCLQGDLVQFVFHPDWTKPKTSRAGREIWWLSS</sequence>
<organism evidence="1 2">
    <name type="scientific">Seinonella peptonophila</name>
    <dbReference type="NCBI Taxonomy" id="112248"/>
    <lineage>
        <taxon>Bacteria</taxon>
        <taxon>Bacillati</taxon>
        <taxon>Bacillota</taxon>
        <taxon>Bacilli</taxon>
        <taxon>Bacillales</taxon>
        <taxon>Thermoactinomycetaceae</taxon>
        <taxon>Seinonella</taxon>
    </lineage>
</organism>
<proteinExistence type="predicted"/>
<name>A0A1M4XNM5_9BACL</name>
<dbReference type="AlphaFoldDB" id="A0A1M4XNM5"/>
<reference evidence="1 2" key="1">
    <citation type="submission" date="2016-11" db="EMBL/GenBank/DDBJ databases">
        <authorList>
            <person name="Jaros S."/>
            <person name="Januszkiewicz K."/>
            <person name="Wedrychowicz H."/>
        </authorList>
    </citation>
    <scope>NUCLEOTIDE SEQUENCE [LARGE SCALE GENOMIC DNA]</scope>
    <source>
        <strain evidence="1 2">DSM 44666</strain>
    </source>
</reference>
<dbReference type="OrthoDB" id="3684942at2"/>
<keyword evidence="2" id="KW-1185">Reference proteome</keyword>